<keyword evidence="3 5" id="KW-0732">Signal</keyword>
<feature type="chain" id="PRO_5045839168" evidence="5">
    <location>
        <begin position="27"/>
        <end position="422"/>
    </location>
</feature>
<dbReference type="InterPro" id="IPR028081">
    <property type="entry name" value="Leu-bd"/>
</dbReference>
<feature type="domain" description="Leucine-binding protein" evidence="6">
    <location>
        <begin position="53"/>
        <end position="363"/>
    </location>
</feature>
<evidence type="ECO:0000313" key="7">
    <source>
        <dbReference type="EMBL" id="MCS0498695.1"/>
    </source>
</evidence>
<sequence length="422" mass="41879">MPRAITPRRRPLASAAAALALAISLAACTAAPMPTPTPTPTETPVAPSGDGVLRIGTLFPTTGATAFLGAAQVAGVNAAIREINAAGGVLGAPVEVVNRDSGDASTQTAEASFAALVDKGVDVVIGPSSSVLATRLLPLAVEAGIPLVSPAATYPGVGSTAEGFFARTIPAYPHQGVVLGQLLAEKGADAVALIVGSDDVSSSIASPLESSLADHGDELVATATVDAAAGVAAAVAKATKVKPDAVVLATPDNGDVTKALITALVAAGYGGGKLWLTTQNLADYSQALPAGTLNGANGILEGIQPDAAFVAKLKVEDPGLTDARYGAEAYEATIMAALAALVAGDDGGPSIANRLVGVTREGIRCTSFGECADVLETEPDIAYEGLVGPLRLDGAGDPTIATYTVFSYNGENKYAATGPVTG</sequence>
<evidence type="ECO:0000259" key="6">
    <source>
        <dbReference type="Pfam" id="PF13458"/>
    </source>
</evidence>
<evidence type="ECO:0000313" key="8">
    <source>
        <dbReference type="Proteomes" id="UP001205337"/>
    </source>
</evidence>
<dbReference type="PANTHER" id="PTHR30483">
    <property type="entry name" value="LEUCINE-SPECIFIC-BINDING PROTEIN"/>
    <property type="match status" value="1"/>
</dbReference>
<evidence type="ECO:0000256" key="5">
    <source>
        <dbReference type="SAM" id="SignalP"/>
    </source>
</evidence>
<proteinExistence type="inferred from homology"/>
<dbReference type="SUPFAM" id="SSF53822">
    <property type="entry name" value="Periplasmic binding protein-like I"/>
    <property type="match status" value="1"/>
</dbReference>
<dbReference type="InterPro" id="IPR028082">
    <property type="entry name" value="Peripla_BP_I"/>
</dbReference>
<dbReference type="EMBL" id="JANTHX010000004">
    <property type="protein sequence ID" value="MCS0498695.1"/>
    <property type="molecule type" value="Genomic_DNA"/>
</dbReference>
<organism evidence="7 8">
    <name type="scientific">Protaetiibacter mangrovi</name>
    <dbReference type="NCBI Taxonomy" id="2970926"/>
    <lineage>
        <taxon>Bacteria</taxon>
        <taxon>Bacillati</taxon>
        <taxon>Actinomycetota</taxon>
        <taxon>Actinomycetes</taxon>
        <taxon>Micrococcales</taxon>
        <taxon>Microbacteriaceae</taxon>
        <taxon>Protaetiibacter</taxon>
    </lineage>
</organism>
<evidence type="ECO:0000256" key="2">
    <source>
        <dbReference type="ARBA" id="ARBA00022448"/>
    </source>
</evidence>
<keyword evidence="8" id="KW-1185">Reference proteome</keyword>
<keyword evidence="4" id="KW-0029">Amino-acid transport</keyword>
<evidence type="ECO:0000256" key="1">
    <source>
        <dbReference type="ARBA" id="ARBA00010062"/>
    </source>
</evidence>
<evidence type="ECO:0000256" key="3">
    <source>
        <dbReference type="ARBA" id="ARBA00022729"/>
    </source>
</evidence>
<gene>
    <name evidence="7" type="ORF">NUH29_03910</name>
</gene>
<name>A0ABT1ZDC3_9MICO</name>
<feature type="signal peptide" evidence="5">
    <location>
        <begin position="1"/>
        <end position="26"/>
    </location>
</feature>
<dbReference type="PRINTS" id="PR00337">
    <property type="entry name" value="LEUILEVALBP"/>
</dbReference>
<dbReference type="InterPro" id="IPR051010">
    <property type="entry name" value="BCAA_transport"/>
</dbReference>
<comment type="similarity">
    <text evidence="1">Belongs to the leucine-binding protein family.</text>
</comment>
<dbReference type="InterPro" id="IPR000709">
    <property type="entry name" value="Leu_Ile_Val-bd"/>
</dbReference>
<dbReference type="Gene3D" id="3.40.50.2300">
    <property type="match status" value="2"/>
</dbReference>
<dbReference type="Proteomes" id="UP001205337">
    <property type="component" value="Unassembled WGS sequence"/>
</dbReference>
<dbReference type="PANTHER" id="PTHR30483:SF6">
    <property type="entry name" value="PERIPLASMIC BINDING PROTEIN OF ABC TRANSPORTER FOR NATURAL AMINO ACIDS"/>
    <property type="match status" value="1"/>
</dbReference>
<reference evidence="7 8" key="1">
    <citation type="submission" date="2022-08" db="EMBL/GenBank/DDBJ databases">
        <authorList>
            <person name="Li F."/>
        </authorList>
    </citation>
    <scope>NUCLEOTIDE SEQUENCE [LARGE SCALE GENOMIC DNA]</scope>
    <source>
        <strain evidence="7 8">10F1B-8-1</strain>
    </source>
</reference>
<comment type="caution">
    <text evidence="7">The sequence shown here is derived from an EMBL/GenBank/DDBJ whole genome shotgun (WGS) entry which is preliminary data.</text>
</comment>
<protein>
    <submittedName>
        <fullName evidence="7">ABC transporter substrate-binding protein</fullName>
    </submittedName>
</protein>
<evidence type="ECO:0000256" key="4">
    <source>
        <dbReference type="ARBA" id="ARBA00022970"/>
    </source>
</evidence>
<dbReference type="Pfam" id="PF13458">
    <property type="entry name" value="Peripla_BP_6"/>
    <property type="match status" value="1"/>
</dbReference>
<keyword evidence="2" id="KW-0813">Transport</keyword>
<accession>A0ABT1ZDC3</accession>
<dbReference type="PROSITE" id="PS51257">
    <property type="entry name" value="PROKAR_LIPOPROTEIN"/>
    <property type="match status" value="1"/>
</dbReference>
<dbReference type="RefSeq" id="WP_258797694.1">
    <property type="nucleotide sequence ID" value="NZ_JANTHX010000004.1"/>
</dbReference>